<protein>
    <submittedName>
        <fullName evidence="1">Uncharacterized protein</fullName>
    </submittedName>
</protein>
<dbReference type="Proteomes" id="UP000771749">
    <property type="component" value="Unassembled WGS sequence"/>
</dbReference>
<evidence type="ECO:0000313" key="2">
    <source>
        <dbReference type="Proteomes" id="UP000771749"/>
    </source>
</evidence>
<dbReference type="EMBL" id="JADIMJ010000065">
    <property type="protein sequence ID" value="MBO8453927.1"/>
    <property type="molecule type" value="Genomic_DNA"/>
</dbReference>
<comment type="caution">
    <text evidence="1">The sequence shown here is derived from an EMBL/GenBank/DDBJ whole genome shotgun (WGS) entry which is preliminary data.</text>
</comment>
<organism evidence="1 2">
    <name type="scientific">Candidatus Cryptobacteroides gallistercoris</name>
    <dbReference type="NCBI Taxonomy" id="2840765"/>
    <lineage>
        <taxon>Bacteria</taxon>
        <taxon>Pseudomonadati</taxon>
        <taxon>Bacteroidota</taxon>
        <taxon>Bacteroidia</taxon>
        <taxon>Bacteroidales</taxon>
        <taxon>Candidatus Cryptobacteroides</taxon>
    </lineage>
</organism>
<accession>A0A940DMY3</accession>
<dbReference type="AlphaFoldDB" id="A0A940DMY3"/>
<proteinExistence type="predicted"/>
<reference evidence="1" key="2">
    <citation type="journal article" date="2021" name="PeerJ">
        <title>Extensive microbial diversity within the chicken gut microbiome revealed by metagenomics and culture.</title>
        <authorList>
            <person name="Gilroy R."/>
            <person name="Ravi A."/>
            <person name="Getino M."/>
            <person name="Pursley I."/>
            <person name="Horton D.L."/>
            <person name="Alikhan N.F."/>
            <person name="Baker D."/>
            <person name="Gharbi K."/>
            <person name="Hall N."/>
            <person name="Watson M."/>
            <person name="Adriaenssens E.M."/>
            <person name="Foster-Nyarko E."/>
            <person name="Jarju S."/>
            <person name="Secka A."/>
            <person name="Antonio M."/>
            <person name="Oren A."/>
            <person name="Chaudhuri R.R."/>
            <person name="La Ragione R."/>
            <person name="Hildebrand F."/>
            <person name="Pallen M.J."/>
        </authorList>
    </citation>
    <scope>NUCLEOTIDE SEQUENCE</scope>
    <source>
        <strain evidence="1">F1-3629</strain>
    </source>
</reference>
<name>A0A940DMY3_9BACT</name>
<evidence type="ECO:0000313" key="1">
    <source>
        <dbReference type="EMBL" id="MBO8453927.1"/>
    </source>
</evidence>
<sequence>MSVNMSAASVEKECDAALSWGKKNGLDVTKVDGIRYSTNKSKLGNIVVNSLGYDVISVALYGYSEYNGEKLGSRLRYPSIGVDIWRFSVSAGWDHNRFRWQNGGLGNPGWHVGVSYNF</sequence>
<gene>
    <name evidence="1" type="ORF">IAC07_04280</name>
</gene>
<reference evidence="1" key="1">
    <citation type="submission" date="2020-10" db="EMBL/GenBank/DDBJ databases">
        <authorList>
            <person name="Gilroy R."/>
        </authorList>
    </citation>
    <scope>NUCLEOTIDE SEQUENCE</scope>
    <source>
        <strain evidence="1">F1-3629</strain>
    </source>
</reference>